<keyword evidence="5" id="KW-0175">Coiled coil</keyword>
<evidence type="ECO:0000259" key="7">
    <source>
        <dbReference type="Pfam" id="PF23398"/>
    </source>
</evidence>
<feature type="compositionally biased region" description="Low complexity" evidence="6">
    <location>
        <begin position="772"/>
        <end position="788"/>
    </location>
</feature>
<evidence type="ECO:0000256" key="1">
    <source>
        <dbReference type="ARBA" id="ARBA00022574"/>
    </source>
</evidence>
<dbReference type="EMBL" id="JAFEUZ010000021">
    <property type="protein sequence ID" value="KAG5479462.1"/>
    <property type="molecule type" value="Genomic_DNA"/>
</dbReference>
<feature type="repeat" description="WD" evidence="4">
    <location>
        <begin position="201"/>
        <end position="235"/>
    </location>
</feature>
<feature type="compositionally biased region" description="Polar residues" evidence="6">
    <location>
        <begin position="607"/>
        <end position="622"/>
    </location>
</feature>
<feature type="region of interest" description="Disordered" evidence="6">
    <location>
        <begin position="1297"/>
        <end position="1319"/>
    </location>
</feature>
<evidence type="ECO:0000256" key="5">
    <source>
        <dbReference type="SAM" id="Coils"/>
    </source>
</evidence>
<feature type="region of interest" description="Disordered" evidence="6">
    <location>
        <begin position="913"/>
        <end position="955"/>
    </location>
</feature>
<keyword evidence="1 4" id="KW-0853">WD repeat</keyword>
<dbReference type="FunFam" id="2.130.10.10:FF:001232">
    <property type="entry name" value="WD domain, G-beta repeat, putative"/>
    <property type="match status" value="1"/>
</dbReference>
<organism evidence="8 9">
    <name type="scientific">Leishmania martiniquensis</name>
    <dbReference type="NCBI Taxonomy" id="1580590"/>
    <lineage>
        <taxon>Eukaryota</taxon>
        <taxon>Discoba</taxon>
        <taxon>Euglenozoa</taxon>
        <taxon>Kinetoplastea</taxon>
        <taxon>Metakinetoplastina</taxon>
        <taxon>Trypanosomatida</taxon>
        <taxon>Trypanosomatidae</taxon>
        <taxon>Leishmaniinae</taxon>
        <taxon>Leishmania</taxon>
    </lineage>
</organism>
<feature type="coiled-coil region" evidence="5">
    <location>
        <begin position="804"/>
        <end position="845"/>
    </location>
</feature>
<dbReference type="PROSITE" id="PS00678">
    <property type="entry name" value="WD_REPEATS_1"/>
    <property type="match status" value="1"/>
</dbReference>
<reference evidence="8 9" key="1">
    <citation type="submission" date="2021-03" db="EMBL/GenBank/DDBJ databases">
        <title>Leishmania (Mundinia) martiniquensis Genome sequencing and assembly.</title>
        <authorList>
            <person name="Almutairi H."/>
            <person name="Gatherer D."/>
        </authorList>
    </citation>
    <scope>NUCLEOTIDE SEQUENCE [LARGE SCALE GENOMIC DNA]</scope>
    <source>
        <strain evidence="8">LSCM1</strain>
    </source>
</reference>
<dbReference type="GO" id="GO:0005840">
    <property type="term" value="C:ribosome"/>
    <property type="evidence" value="ECO:0007669"/>
    <property type="project" value="UniProtKB-KW"/>
</dbReference>
<dbReference type="Pfam" id="PF00400">
    <property type="entry name" value="WD40"/>
    <property type="match status" value="2"/>
</dbReference>
<feature type="compositionally biased region" description="Polar residues" evidence="6">
    <location>
        <begin position="1195"/>
        <end position="1207"/>
    </location>
</feature>
<feature type="compositionally biased region" description="Basic and acidic residues" evidence="6">
    <location>
        <begin position="1054"/>
        <end position="1066"/>
    </location>
</feature>
<dbReference type="GeneID" id="92514732"/>
<feature type="region of interest" description="Disordered" evidence="6">
    <location>
        <begin position="762"/>
        <end position="789"/>
    </location>
</feature>
<keyword evidence="3" id="KW-0687">Ribonucleoprotein</keyword>
<protein>
    <recommendedName>
        <fullName evidence="7">Flagellar attachment zone protein 1 conserved domain-containing protein</fullName>
    </recommendedName>
</protein>
<dbReference type="Gene3D" id="2.130.10.10">
    <property type="entry name" value="YVTN repeat-like/Quinoprotein amine dehydrogenase"/>
    <property type="match status" value="2"/>
</dbReference>
<feature type="compositionally biased region" description="Polar residues" evidence="6">
    <location>
        <begin position="7"/>
        <end position="16"/>
    </location>
</feature>
<feature type="domain" description="Flagellar attachment zone protein 1 conserved" evidence="7">
    <location>
        <begin position="652"/>
        <end position="736"/>
    </location>
</feature>
<dbReference type="PANTHER" id="PTHR19848:SF8">
    <property type="entry name" value="F-BOX AND WD REPEAT DOMAIN CONTAINING 7"/>
    <property type="match status" value="1"/>
</dbReference>
<dbReference type="InterPro" id="IPR015943">
    <property type="entry name" value="WD40/YVTN_repeat-like_dom_sf"/>
</dbReference>
<feature type="region of interest" description="Disordered" evidence="6">
    <location>
        <begin position="521"/>
        <end position="544"/>
    </location>
</feature>
<sequence length="1319" mass="145131">MIHRSVSRATSPSHQQLYKVHSESAPRCPSSVSPTRNSFFLSVMPRARSPRPSTGSHPKIGRMEDAVYVADVNPTYSVTGAVRCIAPVNDRIMWTADYRGTLCIRALPKGTPLKELPGRENSYCSSLLYLPSEDVVWAGFQDGYVHVYSAKTMILLKEVMAHNGGVNCIVEVDGTVMTGGANWKMCQWDPTGGNMQLQRILHGHNGGVRALAVFEGPTGAVVFSGSDDGTVRAWDPYDFAAGQASTDASIHTFSGHVRAVLALAVVSHANQLWSAGEDMTLRVWDMRSLSCLKVLRGHTAPISSLMVVESRVWSADKHGHILLWDIATRSPLQDLAERVPYWGLGQGMVLAMQKVQLTSAYKVWTASSSGVLQCWNAETVPIIFDDVPVSTGVLRTPSAGATVPRTIATRGRNGASAAAATPSGSHLVDPINTSALTVASLHNDWDAYHSVNEGDLPVLAPVARMKEYIRSLQEELEATKRDAKLNYEKYRMEAQCEVETQQLLSQENDRLRERLRELEARASEAREEASERAPAGTGAASHHMAKDEVERLQSLLMDMQRQLDEALERQRELEAQLNQSESKSSSLNMLNVADLPSSADHAAGNAELSSAPRSPALSGTQNNATNLYNAMILTFGHDRDSASQDGVPVEHTCLSRRFQGGNWEYIMEEKPHELHSTFIADLCVGLGIAPTQVERVDLSLGSLIAEVEVVHPASVPAAELERRMQSYRFPALMRLHTVAFTAPKTVPDSGAATIRDLQEQLAMAQHHERAWSSPEPQQPTSSSSSASSGIRLNASEWQQMKDENDNLRDTVQHQTQLIDDLKREAAEQEAQLADMRVQLQDAEAKLQQPTSSSSSASSGIRLNASEWQQMKDENDNLRDTVQHQTQLIDDLKREAAEQEAQLADMRVQLQDAEAKLQESQQQQQDTSASTSRQSSSDSIEVCTEDDGHEPPCIDGTVRKAEDTEFGRTTELVVVPRGQEMAAAAEATRVASIAGGTGDEEEDHEALKRYLRDQLKPMISQLKRARGELQFDNGNLKKKVEELTAQVQQQQQELEAERQRGLARVEKPAPPAATTSNASDEEVQKLREDHEALNNYLHEHLKPMISRLKRAQGEMEVDLSRAREELRRACDMYDGAAAALEEEHVREEKMGEAMEALRKALEAEQVKNQVANSEATAAGAWHDSPAVNRPRRHGTDTSSGRPTVPTQLCGSADKAIGAAEPPYGDTEKDALDKLVALNLDLSIRLADAETVIAHLQDSLLSSSRQLVVQRDEKHRLLLKIQQYQQCVARSPELDTADRYSSIDNVVSSPSPSKSPSRNPQ</sequence>
<keyword evidence="3" id="KW-0689">Ribosomal protein</keyword>
<dbReference type="Pfam" id="PF23398">
    <property type="entry name" value="FAZ1_cons"/>
    <property type="match status" value="1"/>
</dbReference>
<evidence type="ECO:0000313" key="8">
    <source>
        <dbReference type="EMBL" id="KAG5479462.1"/>
    </source>
</evidence>
<comment type="caution">
    <text evidence="8">The sequence shown here is derived from an EMBL/GenBank/DDBJ whole genome shotgun (WGS) entry which is preliminary data.</text>
</comment>
<dbReference type="OrthoDB" id="538223at2759"/>
<keyword evidence="9" id="KW-1185">Reference proteome</keyword>
<keyword evidence="2" id="KW-0677">Repeat</keyword>
<dbReference type="Proteomes" id="UP000673552">
    <property type="component" value="Chromosome 21"/>
</dbReference>
<feature type="compositionally biased region" description="Low complexity" evidence="6">
    <location>
        <begin position="917"/>
        <end position="938"/>
    </location>
</feature>
<dbReference type="InterPro" id="IPR036322">
    <property type="entry name" value="WD40_repeat_dom_sf"/>
</dbReference>
<dbReference type="SUPFAM" id="SSF50978">
    <property type="entry name" value="WD40 repeat-like"/>
    <property type="match status" value="1"/>
</dbReference>
<evidence type="ECO:0000256" key="6">
    <source>
        <dbReference type="SAM" id="MobiDB-lite"/>
    </source>
</evidence>
<evidence type="ECO:0000256" key="3">
    <source>
        <dbReference type="ARBA" id="ARBA00022980"/>
    </source>
</evidence>
<dbReference type="RefSeq" id="XP_067179017.1">
    <property type="nucleotide sequence ID" value="XM_067322220.1"/>
</dbReference>
<evidence type="ECO:0000256" key="2">
    <source>
        <dbReference type="ARBA" id="ARBA00022737"/>
    </source>
</evidence>
<name>A0A836H4P8_9TRYP</name>
<dbReference type="InterPro" id="IPR001680">
    <property type="entry name" value="WD40_rpt"/>
</dbReference>
<accession>A0A836H4P8</accession>
<feature type="compositionally biased region" description="Low complexity" evidence="6">
    <location>
        <begin position="1306"/>
        <end position="1319"/>
    </location>
</feature>
<feature type="repeat" description="WD" evidence="4">
    <location>
        <begin position="253"/>
        <end position="294"/>
    </location>
</feature>
<feature type="region of interest" description="Disordered" evidence="6">
    <location>
        <begin position="1"/>
        <end position="33"/>
    </location>
</feature>
<dbReference type="SMART" id="SM00320">
    <property type="entry name" value="WD40"/>
    <property type="match status" value="5"/>
</dbReference>
<evidence type="ECO:0000313" key="9">
    <source>
        <dbReference type="Proteomes" id="UP000673552"/>
    </source>
</evidence>
<proteinExistence type="predicted"/>
<dbReference type="InterPro" id="IPR056614">
    <property type="entry name" value="FAZ1_cons"/>
</dbReference>
<dbReference type="PROSITE" id="PS50294">
    <property type="entry name" value="WD_REPEATS_REGION"/>
    <property type="match status" value="2"/>
</dbReference>
<dbReference type="PROSITE" id="PS50082">
    <property type="entry name" value="WD_REPEATS_2"/>
    <property type="match status" value="2"/>
</dbReference>
<dbReference type="InterPro" id="IPR019775">
    <property type="entry name" value="WD40_repeat_CS"/>
</dbReference>
<feature type="region of interest" description="Disordered" evidence="6">
    <location>
        <begin position="601"/>
        <end position="622"/>
    </location>
</feature>
<feature type="compositionally biased region" description="Basic and acidic residues" evidence="6">
    <location>
        <begin position="521"/>
        <end position="531"/>
    </location>
</feature>
<dbReference type="KEGG" id="lmat:92514732"/>
<gene>
    <name evidence="8" type="ORF">LSCM1_04725</name>
</gene>
<dbReference type="PANTHER" id="PTHR19848">
    <property type="entry name" value="WD40 REPEAT PROTEIN"/>
    <property type="match status" value="1"/>
</dbReference>
<feature type="region of interest" description="Disordered" evidence="6">
    <location>
        <begin position="1171"/>
        <end position="1207"/>
    </location>
</feature>
<feature type="region of interest" description="Disordered" evidence="6">
    <location>
        <begin position="1047"/>
        <end position="1083"/>
    </location>
</feature>
<evidence type="ECO:0000256" key="4">
    <source>
        <dbReference type="PROSITE-ProRule" id="PRU00221"/>
    </source>
</evidence>